<dbReference type="InterPro" id="IPR029033">
    <property type="entry name" value="His_PPase_superfam"/>
</dbReference>
<keyword evidence="2" id="KW-1185">Reference proteome</keyword>
<sequence>MSEPPTIWFVRHGQTDWNAQGRLQGRRDVPLNARGGEQAVAVAARLRETAGEGLAGAAFLSSPLQRARGTMERMRAALGLAPEDYAVDPRFAELGFGSWEGSTWAEIRRWDPSGAFARDRDRWGYRPRGPGAESYAMLAERVGAAVRELSGPTVIVAHGGTARGLLVARGLVHPSAAPRIGVRQGEVLVIETDGWRWA</sequence>
<dbReference type="InterPro" id="IPR013078">
    <property type="entry name" value="His_Pase_superF_clade-1"/>
</dbReference>
<comment type="caution">
    <text evidence="1">The sequence shown here is derived from an EMBL/GenBank/DDBJ whole genome shotgun (WGS) entry which is preliminary data.</text>
</comment>
<dbReference type="PANTHER" id="PTHR48100:SF59">
    <property type="entry name" value="ADENOSYLCOBALAMIN_ALPHA-RIBAZOLE PHOSPHATASE"/>
    <property type="match status" value="1"/>
</dbReference>
<dbReference type="EMBL" id="BPQR01000034">
    <property type="protein sequence ID" value="GJE06744.1"/>
    <property type="molecule type" value="Genomic_DNA"/>
</dbReference>
<reference evidence="1" key="2">
    <citation type="submission" date="2021-08" db="EMBL/GenBank/DDBJ databases">
        <authorList>
            <person name="Tani A."/>
            <person name="Ola A."/>
            <person name="Ogura Y."/>
            <person name="Katsura K."/>
            <person name="Hayashi T."/>
        </authorList>
    </citation>
    <scope>NUCLEOTIDE SEQUENCE</scope>
    <source>
        <strain evidence="1">LMG 23639</strain>
    </source>
</reference>
<dbReference type="SUPFAM" id="SSF53254">
    <property type="entry name" value="Phosphoglycerate mutase-like"/>
    <property type="match status" value="1"/>
</dbReference>
<dbReference type="RefSeq" id="WP_238275608.1">
    <property type="nucleotide sequence ID" value="NZ_BPQR01000034.1"/>
</dbReference>
<dbReference type="SMART" id="SM00855">
    <property type="entry name" value="PGAM"/>
    <property type="match status" value="1"/>
</dbReference>
<dbReference type="Gene3D" id="3.40.50.1240">
    <property type="entry name" value="Phosphoglycerate mutase-like"/>
    <property type="match status" value="1"/>
</dbReference>
<reference evidence="1" key="1">
    <citation type="journal article" date="2021" name="Front. Microbiol.">
        <title>Comprehensive Comparative Genomics and Phenotyping of Methylobacterium Species.</title>
        <authorList>
            <person name="Alessa O."/>
            <person name="Ogura Y."/>
            <person name="Fujitani Y."/>
            <person name="Takami H."/>
            <person name="Hayashi T."/>
            <person name="Sahin N."/>
            <person name="Tani A."/>
        </authorList>
    </citation>
    <scope>NUCLEOTIDE SEQUENCE</scope>
    <source>
        <strain evidence="1">LMG 23639</strain>
    </source>
</reference>
<organism evidence="1 2">
    <name type="scientific">Methylobacterium jeotgali</name>
    <dbReference type="NCBI Taxonomy" id="381630"/>
    <lineage>
        <taxon>Bacteria</taxon>
        <taxon>Pseudomonadati</taxon>
        <taxon>Pseudomonadota</taxon>
        <taxon>Alphaproteobacteria</taxon>
        <taxon>Hyphomicrobiales</taxon>
        <taxon>Methylobacteriaceae</taxon>
        <taxon>Methylobacterium</taxon>
    </lineage>
</organism>
<dbReference type="PIRSF" id="PIRSF000709">
    <property type="entry name" value="6PFK_2-Ptase"/>
    <property type="match status" value="1"/>
</dbReference>
<dbReference type="Pfam" id="PF00300">
    <property type="entry name" value="His_Phos_1"/>
    <property type="match status" value="1"/>
</dbReference>
<dbReference type="Proteomes" id="UP001055102">
    <property type="component" value="Unassembled WGS sequence"/>
</dbReference>
<dbReference type="CDD" id="cd07067">
    <property type="entry name" value="HP_PGM_like"/>
    <property type="match status" value="1"/>
</dbReference>
<accession>A0ABQ4SY51</accession>
<proteinExistence type="predicted"/>
<evidence type="ECO:0000313" key="1">
    <source>
        <dbReference type="EMBL" id="GJE06744.1"/>
    </source>
</evidence>
<name>A0ABQ4SY51_9HYPH</name>
<gene>
    <name evidence="1" type="primary">cobC</name>
    <name evidence="1" type="ORF">AOPFMNJM_2066</name>
</gene>
<dbReference type="PANTHER" id="PTHR48100">
    <property type="entry name" value="BROAD-SPECIFICITY PHOSPHATASE YOR283W-RELATED"/>
    <property type="match status" value="1"/>
</dbReference>
<evidence type="ECO:0000313" key="2">
    <source>
        <dbReference type="Proteomes" id="UP001055102"/>
    </source>
</evidence>
<dbReference type="InterPro" id="IPR050275">
    <property type="entry name" value="PGM_Phosphatase"/>
</dbReference>
<protein>
    <submittedName>
        <fullName evidence="1">Adenosylcobalamin/alpha-ribazole phosphatase</fullName>
    </submittedName>
</protein>